<reference evidence="2 3" key="1">
    <citation type="journal article" date="2006" name="PLoS Genet.">
        <title>Secrets of soil survival revealed by the genome sequence of Arthrobacter aurescens TC1.</title>
        <authorList>
            <person name="Mongodin E.F."/>
            <person name="Shapir N."/>
            <person name="Daugherty S.C."/>
            <person name="DeBoy R.T."/>
            <person name="Emerson J.B."/>
            <person name="Shvartzbeyn A."/>
            <person name="Radune D."/>
            <person name="Vamathevan J."/>
            <person name="Riggs F."/>
            <person name="Grinberg V."/>
            <person name="Khouri H."/>
            <person name="Wackett L.P."/>
            <person name="Nelson K.E."/>
            <person name="Sadowsky M.J."/>
        </authorList>
    </citation>
    <scope>NUCLEOTIDE SEQUENCE [LARGE SCALE GENOMIC DNA]</scope>
    <source>
        <strain evidence="2 3">TC1</strain>
    </source>
</reference>
<evidence type="ECO:0000313" key="3">
    <source>
        <dbReference type="Proteomes" id="UP000000637"/>
    </source>
</evidence>
<organism evidence="2 3">
    <name type="scientific">Paenarthrobacter aurescens (strain TC1)</name>
    <dbReference type="NCBI Taxonomy" id="290340"/>
    <lineage>
        <taxon>Bacteria</taxon>
        <taxon>Bacillati</taxon>
        <taxon>Actinomycetota</taxon>
        <taxon>Actinomycetes</taxon>
        <taxon>Micrococcales</taxon>
        <taxon>Micrococcaceae</taxon>
        <taxon>Paenarthrobacter</taxon>
    </lineage>
</organism>
<sequence length="103" mass="11503">MAKARLALLREDRRRLRNDRHAVADMHQRPAATAVELHPHRGGIASNGVHHSGRFEAGRQRDLDPVSLAKRLPVVIRFDATHWRGIDVVDPALGHVSPCKSDL</sequence>
<gene>
    <name evidence="2" type="ordered locus">AAur_0066</name>
</gene>
<evidence type="ECO:0000313" key="2">
    <source>
        <dbReference type="EMBL" id="ABM07162.1"/>
    </source>
</evidence>
<dbReference type="HOGENOM" id="CLU_2257895_0_0_11"/>
<proteinExistence type="predicted"/>
<evidence type="ECO:0000256" key="1">
    <source>
        <dbReference type="SAM" id="MobiDB-lite"/>
    </source>
</evidence>
<accession>A1R0Y4</accession>
<dbReference type="Proteomes" id="UP000000637">
    <property type="component" value="Chromosome"/>
</dbReference>
<name>A1R0Y4_PAEAT</name>
<feature type="compositionally biased region" description="Basic and acidic residues" evidence="1">
    <location>
        <begin position="19"/>
        <end position="28"/>
    </location>
</feature>
<dbReference type="EMBL" id="CP000474">
    <property type="protein sequence ID" value="ABM07162.1"/>
    <property type="molecule type" value="Genomic_DNA"/>
</dbReference>
<dbReference type="KEGG" id="aau:AAur_0066"/>
<dbReference type="AlphaFoldDB" id="A1R0Y4"/>
<protein>
    <submittedName>
        <fullName evidence="2">Uncharacterized protein</fullName>
    </submittedName>
</protein>
<keyword evidence="3" id="KW-1185">Reference proteome</keyword>
<feature type="region of interest" description="Disordered" evidence="1">
    <location>
        <begin position="19"/>
        <end position="51"/>
    </location>
</feature>
<dbReference type="STRING" id="290340.AAur_0066"/>